<protein>
    <recommendedName>
        <fullName evidence="1">Glycoamylase-like domain-containing protein</fullName>
    </recommendedName>
</protein>
<sequence length="453" mass="51857">EFSSVSCSSGSSCYRGIERYNMATMKAISAAVVVLVGVVSMLQLVQCDSEYYGSLPRLSQSDDKFLDELERATFLFFWEQASPKTGQIKDRAFTHGINDTRPIASIASTGFGLSALAIAHEREYRNRSEILERVRTTLRFIWNGLPHEHGFYYHFVDMDTGERAWNCELSSIDTAILINGVIHVGEYFQDDFEIKYLAAGIYERVDYAWMMQNETTLSMGWTPENGFLEDRWNRYCELLMLILQGIGSPTHPIPVSSWNAFKRETLTYENMTYIMTAAPIFIHQFSHAWFDFRYRRDNYTDYFENSVIATLVTKRWNLSLRNEFPSYGENFWGITASDTPYGYQAWGGPPLQGDVDGSIVPCAAAGSLPFLPYDTLSVLRNVKTNYPKAWDRYGFIDAFNPLIDWYNPDVIGIDLGVTILMAENLRTGFVWDTFMTNPHILRAMEAVDLTLEN</sequence>
<dbReference type="AlphaFoldDB" id="A0A8J2J6L5"/>
<dbReference type="EMBL" id="CAJVCH010008136">
    <property type="protein sequence ID" value="CAG7662612.1"/>
    <property type="molecule type" value="Genomic_DNA"/>
</dbReference>
<keyword evidence="3" id="KW-1185">Reference proteome</keyword>
<feature type="domain" description="Glycoamylase-like" evidence="1">
    <location>
        <begin position="231"/>
        <end position="438"/>
    </location>
</feature>
<dbReference type="Proteomes" id="UP000708208">
    <property type="component" value="Unassembled WGS sequence"/>
</dbReference>
<gene>
    <name evidence="2" type="ORF">AFUS01_LOCUS1458</name>
</gene>
<organism evidence="2 3">
    <name type="scientific">Allacma fusca</name>
    <dbReference type="NCBI Taxonomy" id="39272"/>
    <lineage>
        <taxon>Eukaryota</taxon>
        <taxon>Metazoa</taxon>
        <taxon>Ecdysozoa</taxon>
        <taxon>Arthropoda</taxon>
        <taxon>Hexapoda</taxon>
        <taxon>Collembola</taxon>
        <taxon>Symphypleona</taxon>
        <taxon>Sminthuridae</taxon>
        <taxon>Allacma</taxon>
    </lineage>
</organism>
<comment type="caution">
    <text evidence="2">The sequence shown here is derived from an EMBL/GenBank/DDBJ whole genome shotgun (WGS) entry which is preliminary data.</text>
</comment>
<dbReference type="InterPro" id="IPR019282">
    <property type="entry name" value="Glycoamylase-like_cons_dom"/>
</dbReference>
<feature type="non-terminal residue" evidence="2">
    <location>
        <position position="453"/>
    </location>
</feature>
<evidence type="ECO:0000259" key="1">
    <source>
        <dbReference type="Pfam" id="PF10091"/>
    </source>
</evidence>
<evidence type="ECO:0000313" key="3">
    <source>
        <dbReference type="Proteomes" id="UP000708208"/>
    </source>
</evidence>
<reference evidence="2" key="1">
    <citation type="submission" date="2021-06" db="EMBL/GenBank/DDBJ databases">
        <authorList>
            <person name="Hodson N. C."/>
            <person name="Mongue J. A."/>
            <person name="Jaron S. K."/>
        </authorList>
    </citation>
    <scope>NUCLEOTIDE SEQUENCE</scope>
</reference>
<accession>A0A8J2J6L5</accession>
<name>A0A8J2J6L5_9HEXA</name>
<proteinExistence type="predicted"/>
<dbReference type="Pfam" id="PF10091">
    <property type="entry name" value="Glycoamylase"/>
    <property type="match status" value="1"/>
</dbReference>
<evidence type="ECO:0000313" key="2">
    <source>
        <dbReference type="EMBL" id="CAG7662612.1"/>
    </source>
</evidence>
<dbReference type="OrthoDB" id="10044368at2759"/>